<evidence type="ECO:0000256" key="1">
    <source>
        <dbReference type="ARBA" id="ARBA00023121"/>
    </source>
</evidence>
<proteinExistence type="predicted"/>
<reference evidence="2" key="2">
    <citation type="journal article" date="2021" name="PeerJ">
        <title>Extensive microbial diversity within the chicken gut microbiome revealed by metagenomics and culture.</title>
        <authorList>
            <person name="Gilroy R."/>
            <person name="Ravi A."/>
            <person name="Getino M."/>
            <person name="Pursley I."/>
            <person name="Horton D.L."/>
            <person name="Alikhan N.F."/>
            <person name="Baker D."/>
            <person name="Gharbi K."/>
            <person name="Hall N."/>
            <person name="Watson M."/>
            <person name="Adriaenssens E.M."/>
            <person name="Foster-Nyarko E."/>
            <person name="Jarju S."/>
            <person name="Secka A."/>
            <person name="Antonio M."/>
            <person name="Oren A."/>
            <person name="Chaudhuri R.R."/>
            <person name="La Ragione R."/>
            <person name="Hildebrand F."/>
            <person name="Pallen M.J."/>
        </authorList>
    </citation>
    <scope>NUCLEOTIDE SEQUENCE</scope>
    <source>
        <strain evidence="2">ChiGjej2B2-12916</strain>
    </source>
</reference>
<name>A0A9D1CH50_9FIRM</name>
<reference evidence="2" key="1">
    <citation type="submission" date="2020-10" db="EMBL/GenBank/DDBJ databases">
        <authorList>
            <person name="Gilroy R."/>
        </authorList>
    </citation>
    <scope>NUCLEOTIDE SEQUENCE</scope>
    <source>
        <strain evidence="2">ChiGjej2B2-12916</strain>
    </source>
</reference>
<gene>
    <name evidence="2" type="ORF">IAD31_01385</name>
</gene>
<evidence type="ECO:0000313" key="3">
    <source>
        <dbReference type="Proteomes" id="UP000886879"/>
    </source>
</evidence>
<dbReference type="InterPro" id="IPR003797">
    <property type="entry name" value="DegV"/>
</dbReference>
<dbReference type="PANTHER" id="PTHR33434:SF2">
    <property type="entry name" value="FATTY ACID-BINDING PROTEIN TM_1468"/>
    <property type="match status" value="1"/>
</dbReference>
<dbReference type="InterPro" id="IPR043168">
    <property type="entry name" value="DegV_C"/>
</dbReference>
<dbReference type="NCBIfam" id="TIGR00762">
    <property type="entry name" value="DegV"/>
    <property type="match status" value="1"/>
</dbReference>
<organism evidence="2 3">
    <name type="scientific">Candidatus Enterenecus faecium</name>
    <dbReference type="NCBI Taxonomy" id="2840780"/>
    <lineage>
        <taxon>Bacteria</taxon>
        <taxon>Bacillati</taxon>
        <taxon>Bacillota</taxon>
        <taxon>Clostridia</taxon>
        <taxon>Eubacteriales</taxon>
        <taxon>Candidatus Enterenecus</taxon>
    </lineage>
</organism>
<evidence type="ECO:0000313" key="2">
    <source>
        <dbReference type="EMBL" id="HIQ60244.1"/>
    </source>
</evidence>
<accession>A0A9D1CH50</accession>
<protein>
    <submittedName>
        <fullName evidence="2">DegV family protein</fullName>
    </submittedName>
</protein>
<dbReference type="Gene3D" id="3.40.50.10170">
    <property type="match status" value="1"/>
</dbReference>
<comment type="caution">
    <text evidence="2">The sequence shown here is derived from an EMBL/GenBank/DDBJ whole genome shotgun (WGS) entry which is preliminary data.</text>
</comment>
<dbReference type="AlphaFoldDB" id="A0A9D1CH50"/>
<sequence length="280" mass="30348">MSIKITADSTCDLPQALLEKYQITIVPLYVNLDGVVHRDGVDIVPEQIFDHVAAGGNLPTTAAINIADYTEIFAPLSAQYDAVIHINISQDFSSCHQNAVLAAGEFDNVFVVDSRNLSCGHGFVVLEAALAAARGEKAEDILPYLERLTARVDTTFVVDKLDYLAKGGRCSAVAALGANLLKLKPCIQVSDGKMGVAKKYRGNWDKVLLDYVKERVSDPTGINRDRIFLVHTRCDQGVVESVRAALVGYGFQDIYEATAGCTISSHCGPNTLGIIFLRNE</sequence>
<dbReference type="GO" id="GO:0008289">
    <property type="term" value="F:lipid binding"/>
    <property type="evidence" value="ECO:0007669"/>
    <property type="project" value="UniProtKB-KW"/>
</dbReference>
<dbReference type="InterPro" id="IPR050270">
    <property type="entry name" value="DegV_domain_contain"/>
</dbReference>
<dbReference type="PROSITE" id="PS51482">
    <property type="entry name" value="DEGV"/>
    <property type="match status" value="1"/>
</dbReference>
<keyword evidence="1" id="KW-0446">Lipid-binding</keyword>
<dbReference type="Pfam" id="PF02645">
    <property type="entry name" value="DegV"/>
    <property type="match status" value="1"/>
</dbReference>
<dbReference type="EMBL" id="DVFO01000010">
    <property type="protein sequence ID" value="HIQ60244.1"/>
    <property type="molecule type" value="Genomic_DNA"/>
</dbReference>
<dbReference type="Proteomes" id="UP000886879">
    <property type="component" value="Unassembled WGS sequence"/>
</dbReference>
<dbReference type="Gene3D" id="3.30.1180.10">
    <property type="match status" value="1"/>
</dbReference>
<dbReference type="SUPFAM" id="SSF82549">
    <property type="entry name" value="DAK1/DegV-like"/>
    <property type="match status" value="1"/>
</dbReference>
<dbReference type="PANTHER" id="PTHR33434">
    <property type="entry name" value="DEGV DOMAIN-CONTAINING PROTEIN DR_1986-RELATED"/>
    <property type="match status" value="1"/>
</dbReference>